<sequence length="719" mass="80812">MSQTTIQSGLSGPQYDAWLGYHAALPGANDTARKAAPLWSKRVEVQEQHEVMDTALTELSQGLGKLYGVQPEMIKSQTQGSQQNERGPAIRLGTWAGSDFAANVLTDAERAAVHGEGFIIREDESQRELVIGSETPQGILYAVFHLLRELTLKQEGAEAGAAAVAVATESQPERIVINEQPVNSLRMINQWDNVDGSIERGYAGRSIFYENGEFTQDIGRIRDYARLLASTGINAVAINNVNVHRKESLFLTERYLGDVAKVAAAFRAYGIRLFLSANYASPIEVGGLQTADPLDEQVREWWSIQTAKVYAAIPDFGGYLIKADSENRPGPFTYNRDHADGANMLAEALRPFGGLVIWRCFVYNCKQDWRDRSTDRARAAYDHFKPLDGRFADNVILQIKNGPMDFQVREAVSPLFGAMEDTNQIIEFQITQEYTGQQRHLAFLVPQWKEVLDFDTYAKGKGSEIKRIADGSLYQRPYSGFAAVSNIGADACWTGHPLAQANLYGYGRLGWNPDLSAEQIADEWVRLTFGHDEQVVERITGMLLSSLDIYENYTAPLGVGWMVNPDHHYGPNVDGYEYSKWGTYHFADRYGIGVDRTVKSGTGYTSQYHPENAARYESLETCPDELILFFHHVPYTHVLHSGKTVIQHIYDTHFEGVEQAEALAETWRELEGKVDPVIYSKVAELQAEQAEHAKEWRDMINTYFYRKSGIQDEHARKIY</sequence>
<evidence type="ECO:0000259" key="11">
    <source>
        <dbReference type="Pfam" id="PF07488"/>
    </source>
</evidence>
<evidence type="ECO:0000256" key="4">
    <source>
        <dbReference type="ARBA" id="ARBA00023277"/>
    </source>
</evidence>
<protein>
    <recommendedName>
        <fullName evidence="8">Xylan alpha-1,2-glucuronidase</fullName>
        <ecNumber evidence="8">3.2.1.131</ecNumber>
    </recommendedName>
</protein>
<evidence type="ECO:0000259" key="10">
    <source>
        <dbReference type="Pfam" id="PF07477"/>
    </source>
</evidence>
<dbReference type="PANTHER" id="PTHR39207">
    <property type="entry name" value="ALPHA-GLUCURONIDASE A"/>
    <property type="match status" value="1"/>
</dbReference>
<dbReference type="EC" id="3.2.1.131" evidence="8"/>
<proteinExistence type="inferred from homology"/>
<keyword evidence="2 7" id="KW-0858">Xylan degradation</keyword>
<evidence type="ECO:0000256" key="1">
    <source>
        <dbReference type="ARBA" id="ARBA00008833"/>
    </source>
</evidence>
<evidence type="ECO:0000256" key="6">
    <source>
        <dbReference type="ARBA" id="ARBA00023326"/>
    </source>
</evidence>
<evidence type="ECO:0000256" key="5">
    <source>
        <dbReference type="ARBA" id="ARBA00023295"/>
    </source>
</evidence>
<comment type="similarity">
    <text evidence="1 7 8">Belongs to the glycosyl hydrolase 67 family.</text>
</comment>
<dbReference type="Gene3D" id="3.20.20.80">
    <property type="entry name" value="Glycosidases"/>
    <property type="match status" value="1"/>
</dbReference>
<dbReference type="Proteomes" id="UP000652153">
    <property type="component" value="Unassembled WGS sequence"/>
</dbReference>
<dbReference type="PANTHER" id="PTHR39207:SF1">
    <property type="entry name" value="ALPHA-GLUCURONIDASE A"/>
    <property type="match status" value="1"/>
</dbReference>
<comment type="catalytic activity">
    <reaction evidence="8">
        <text>Hydrolysis of (1-&gt;2)-alpha-D-(4-O-methyl)glucuronosyl links in the main chain of hardwood xylans.</text>
        <dbReference type="EC" id="3.2.1.131"/>
    </reaction>
</comment>
<dbReference type="SUPFAM" id="SSF55545">
    <property type="entry name" value="beta-N-acetylhexosaminidase-like domain"/>
    <property type="match status" value="1"/>
</dbReference>
<feature type="domain" description="Glycosyl hydrolase family 67 catalytic" evidence="11">
    <location>
        <begin position="167"/>
        <end position="493"/>
    </location>
</feature>
<evidence type="ECO:0000256" key="8">
    <source>
        <dbReference type="RuleBase" id="RU361198"/>
    </source>
</evidence>
<dbReference type="InterPro" id="IPR029018">
    <property type="entry name" value="Hex-like_dom2"/>
</dbReference>
<keyword evidence="3 7" id="KW-0378">Hydrolase</keyword>
<dbReference type="InterPro" id="IPR037054">
    <property type="entry name" value="A-glucoronidase_C_sf"/>
</dbReference>
<comment type="subunit">
    <text evidence="8">Homodimer.</text>
</comment>
<evidence type="ECO:0000256" key="3">
    <source>
        <dbReference type="ARBA" id="ARBA00022801"/>
    </source>
</evidence>
<dbReference type="Pfam" id="PF07488">
    <property type="entry name" value="Glyco_hydro_67M"/>
    <property type="match status" value="1"/>
</dbReference>
<evidence type="ECO:0000256" key="7">
    <source>
        <dbReference type="PIRNR" id="PIRNR029900"/>
    </source>
</evidence>
<dbReference type="InterPro" id="IPR011100">
    <property type="entry name" value="Glyco_hydro_67_cat"/>
</dbReference>
<keyword evidence="5 7" id="KW-0326">Glycosidase</keyword>
<organism evidence="12 13">
    <name type="scientific">Paenibacillus silvae</name>
    <dbReference type="NCBI Taxonomy" id="1325358"/>
    <lineage>
        <taxon>Bacteria</taxon>
        <taxon>Bacillati</taxon>
        <taxon>Bacillota</taxon>
        <taxon>Bacilli</taxon>
        <taxon>Bacillales</taxon>
        <taxon>Paenibacillaceae</taxon>
        <taxon>Paenibacillus</taxon>
    </lineage>
</organism>
<keyword evidence="4 8" id="KW-0119">Carbohydrate metabolism</keyword>
<dbReference type="Pfam" id="PF03648">
    <property type="entry name" value="Glyco_hydro_67N"/>
    <property type="match status" value="1"/>
</dbReference>
<dbReference type="InterPro" id="IPR011395">
    <property type="entry name" value="Glyco_hydro_67_aGlcAse"/>
</dbReference>
<name>A0ABQ1Z4Z0_9BACL</name>
<dbReference type="EMBL" id="BMFU01000002">
    <property type="protein sequence ID" value="GGH49885.1"/>
    <property type="molecule type" value="Genomic_DNA"/>
</dbReference>
<dbReference type="Gene3D" id="3.90.1330.10">
    <property type="entry name" value="Alpha-glucuronidase, C-terminal domain"/>
    <property type="match status" value="1"/>
</dbReference>
<dbReference type="PIRSF" id="PIRSF029900">
    <property type="entry name" value="Alpha-glucuronds"/>
    <property type="match status" value="1"/>
</dbReference>
<reference evidence="13" key="1">
    <citation type="journal article" date="2019" name="Int. J. Syst. Evol. Microbiol.">
        <title>The Global Catalogue of Microorganisms (GCM) 10K type strain sequencing project: providing services to taxonomists for standard genome sequencing and annotation.</title>
        <authorList>
            <consortium name="The Broad Institute Genomics Platform"/>
            <consortium name="The Broad Institute Genome Sequencing Center for Infectious Disease"/>
            <person name="Wu L."/>
            <person name="Ma J."/>
        </authorList>
    </citation>
    <scope>NUCLEOTIDE SEQUENCE [LARGE SCALE GENOMIC DNA]</scope>
    <source>
        <strain evidence="13">CGMCC 1.12770</strain>
    </source>
</reference>
<dbReference type="InterPro" id="IPR011099">
    <property type="entry name" value="Glyco_hydro_67_C"/>
</dbReference>
<evidence type="ECO:0000313" key="13">
    <source>
        <dbReference type="Proteomes" id="UP000652153"/>
    </source>
</evidence>
<keyword evidence="13" id="KW-1185">Reference proteome</keyword>
<dbReference type="Pfam" id="PF07477">
    <property type="entry name" value="Glyco_hydro_67C"/>
    <property type="match status" value="1"/>
</dbReference>
<accession>A0ABQ1Z4Z0</accession>
<feature type="domain" description="Glycosyl hydrolase family 67 C-terminal" evidence="10">
    <location>
        <begin position="494"/>
        <end position="716"/>
    </location>
</feature>
<dbReference type="SUPFAM" id="SSF51445">
    <property type="entry name" value="(Trans)glycosidases"/>
    <property type="match status" value="1"/>
</dbReference>
<dbReference type="InterPro" id="IPR005154">
    <property type="entry name" value="Glyco_hydro_67_aGlcAse_N"/>
</dbReference>
<dbReference type="RefSeq" id="WP_188591854.1">
    <property type="nucleotide sequence ID" value="NZ_BMFU01000002.1"/>
</dbReference>
<evidence type="ECO:0000259" key="9">
    <source>
        <dbReference type="Pfam" id="PF03648"/>
    </source>
</evidence>
<comment type="caution">
    <text evidence="12">The sequence shown here is derived from an EMBL/GenBank/DDBJ whole genome shotgun (WGS) entry which is preliminary data.</text>
</comment>
<feature type="domain" description="Alpha glucuronidase N-terminal" evidence="9">
    <location>
        <begin position="17"/>
        <end position="146"/>
    </location>
</feature>
<gene>
    <name evidence="12" type="primary">aguA</name>
    <name evidence="12" type="ORF">GCM10008014_14630</name>
</gene>
<keyword evidence="6 8" id="KW-0624">Polysaccharide degradation</keyword>
<dbReference type="InterPro" id="IPR017853">
    <property type="entry name" value="GH"/>
</dbReference>
<evidence type="ECO:0000256" key="2">
    <source>
        <dbReference type="ARBA" id="ARBA00022651"/>
    </source>
</evidence>
<evidence type="ECO:0000313" key="12">
    <source>
        <dbReference type="EMBL" id="GGH49885.1"/>
    </source>
</evidence>
<dbReference type="Gene3D" id="3.30.379.10">
    <property type="entry name" value="Chitobiase/beta-hexosaminidase domain 2-like"/>
    <property type="match status" value="1"/>
</dbReference>